<dbReference type="Proteomes" id="UP000014480">
    <property type="component" value="Unassembled WGS sequence"/>
</dbReference>
<keyword evidence="19" id="KW-1185">Reference proteome</keyword>
<protein>
    <submittedName>
        <fullName evidence="18">GPI-anchored CFEM domain protein</fullName>
    </submittedName>
</protein>
<evidence type="ECO:0000256" key="16">
    <source>
        <dbReference type="SAM" id="MobiDB-lite"/>
    </source>
</evidence>
<feature type="binding site" description="axial binding residue" evidence="15">
    <location>
        <position position="36"/>
    </location>
    <ligand>
        <name>heme</name>
        <dbReference type="ChEBI" id="CHEBI:30413"/>
    </ligand>
    <ligandPart>
        <name>Fe</name>
        <dbReference type="ChEBI" id="CHEBI:18248"/>
    </ligandPart>
</feature>
<evidence type="ECO:0000256" key="6">
    <source>
        <dbReference type="ARBA" id="ARBA00022617"/>
    </source>
</evidence>
<dbReference type="PROSITE" id="PS52012">
    <property type="entry name" value="CFEM"/>
    <property type="match status" value="1"/>
</dbReference>
<keyword evidence="8 15" id="KW-0479">Metal-binding</keyword>
<feature type="disulfide bond" evidence="15">
    <location>
        <begin position="41"/>
        <end position="74"/>
    </location>
</feature>
<dbReference type="Pfam" id="PF05730">
    <property type="entry name" value="CFEM"/>
    <property type="match status" value="1"/>
</dbReference>
<dbReference type="EMBL" id="AMCV02000045">
    <property type="protein sequence ID" value="TDZ14961.1"/>
    <property type="molecule type" value="Genomic_DNA"/>
</dbReference>
<gene>
    <name evidence="18" type="ORF">Cob_v012046</name>
</gene>
<dbReference type="PANTHER" id="PTHR37928">
    <property type="entry name" value="CFEM DOMAIN PROTEIN (AFU_ORTHOLOGUE AFUA_6G14090)"/>
    <property type="match status" value="1"/>
</dbReference>
<evidence type="ECO:0000256" key="3">
    <source>
        <dbReference type="ARBA" id="ARBA00010031"/>
    </source>
</evidence>
<keyword evidence="7" id="KW-0336">GPI-anchor</keyword>
<keyword evidence="10 15" id="KW-0408">Iron</keyword>
<comment type="caution">
    <text evidence="18">The sequence shown here is derived from an EMBL/GenBank/DDBJ whole genome shotgun (WGS) entry which is preliminary data.</text>
</comment>
<evidence type="ECO:0000259" key="17">
    <source>
        <dbReference type="PROSITE" id="PS52012"/>
    </source>
</evidence>
<keyword evidence="13" id="KW-0325">Glycoprotein</keyword>
<evidence type="ECO:0000256" key="7">
    <source>
        <dbReference type="ARBA" id="ARBA00022622"/>
    </source>
</evidence>
<proteinExistence type="inferred from homology"/>
<name>A0A484FBJ5_COLOR</name>
<keyword evidence="4" id="KW-1003">Cell membrane</keyword>
<dbReference type="PANTHER" id="PTHR37928:SF1">
    <property type="entry name" value="CFEM DOMAIN PROTEIN (AFU_ORTHOLOGUE AFUA_6G14090)"/>
    <property type="match status" value="1"/>
</dbReference>
<evidence type="ECO:0000256" key="11">
    <source>
        <dbReference type="ARBA" id="ARBA00023136"/>
    </source>
</evidence>
<evidence type="ECO:0000256" key="10">
    <source>
        <dbReference type="ARBA" id="ARBA00023004"/>
    </source>
</evidence>
<evidence type="ECO:0000313" key="19">
    <source>
        <dbReference type="Proteomes" id="UP000014480"/>
    </source>
</evidence>
<dbReference type="GO" id="GO:0005886">
    <property type="term" value="C:plasma membrane"/>
    <property type="evidence" value="ECO:0007669"/>
    <property type="project" value="UniProtKB-SubCell"/>
</dbReference>
<dbReference type="InterPro" id="IPR008427">
    <property type="entry name" value="Extracellular_membr_CFEM_dom"/>
</dbReference>
<evidence type="ECO:0000256" key="9">
    <source>
        <dbReference type="ARBA" id="ARBA00022729"/>
    </source>
</evidence>
<keyword evidence="6 15" id="KW-0349">Heme</keyword>
<evidence type="ECO:0000256" key="14">
    <source>
        <dbReference type="ARBA" id="ARBA00023288"/>
    </source>
</evidence>
<organism evidence="18 19">
    <name type="scientific">Colletotrichum orbiculare (strain 104-T / ATCC 96160 / CBS 514.97 / LARS 414 / MAFF 240422)</name>
    <name type="common">Cucumber anthracnose fungus</name>
    <name type="synonym">Colletotrichum lagenarium</name>
    <dbReference type="NCBI Taxonomy" id="1213857"/>
    <lineage>
        <taxon>Eukaryota</taxon>
        <taxon>Fungi</taxon>
        <taxon>Dikarya</taxon>
        <taxon>Ascomycota</taxon>
        <taxon>Pezizomycotina</taxon>
        <taxon>Sordariomycetes</taxon>
        <taxon>Hypocreomycetidae</taxon>
        <taxon>Glomerellales</taxon>
        <taxon>Glomerellaceae</taxon>
        <taxon>Colletotrichum</taxon>
        <taxon>Colletotrichum orbiculare species complex</taxon>
    </lineage>
</organism>
<dbReference type="SMART" id="SM00747">
    <property type="entry name" value="CFEM"/>
    <property type="match status" value="1"/>
</dbReference>
<dbReference type="GO" id="GO:0098552">
    <property type="term" value="C:side of membrane"/>
    <property type="evidence" value="ECO:0007669"/>
    <property type="project" value="UniProtKB-KW"/>
</dbReference>
<evidence type="ECO:0000256" key="12">
    <source>
        <dbReference type="ARBA" id="ARBA00023157"/>
    </source>
</evidence>
<comment type="caution">
    <text evidence="15">Lacks conserved residue(s) required for the propagation of feature annotation.</text>
</comment>
<reference evidence="19" key="2">
    <citation type="journal article" date="2019" name="Mol. Plant Microbe Interact.">
        <title>Genome sequence resources for four phytopathogenic fungi from the Colletotrichum orbiculare species complex.</title>
        <authorList>
            <person name="Gan P."/>
            <person name="Tsushima A."/>
            <person name="Narusaka M."/>
            <person name="Narusaka Y."/>
            <person name="Takano Y."/>
            <person name="Kubo Y."/>
            <person name="Shirasu K."/>
        </authorList>
    </citation>
    <scope>GENOME REANNOTATION</scope>
    <source>
        <strain evidence="19">104-T / ATCC 96160 / CBS 514.97 / LARS 414 / MAFF 240422</strain>
    </source>
</reference>
<dbReference type="GO" id="GO:0046872">
    <property type="term" value="F:metal ion binding"/>
    <property type="evidence" value="ECO:0007669"/>
    <property type="project" value="UniProtKB-UniRule"/>
</dbReference>
<evidence type="ECO:0000256" key="13">
    <source>
        <dbReference type="ARBA" id="ARBA00023180"/>
    </source>
</evidence>
<comment type="similarity">
    <text evidence="3">Belongs to the RBT5 family.</text>
</comment>
<keyword evidence="11" id="KW-0472">Membrane</keyword>
<accession>A0A484FBJ5</accession>
<dbReference type="InterPro" id="IPR051735">
    <property type="entry name" value="CFEM_domain"/>
</dbReference>
<evidence type="ECO:0000256" key="1">
    <source>
        <dbReference type="ARBA" id="ARBA00004609"/>
    </source>
</evidence>
<dbReference type="GO" id="GO:0005576">
    <property type="term" value="C:extracellular region"/>
    <property type="evidence" value="ECO:0007669"/>
    <property type="project" value="UniProtKB-SubCell"/>
</dbReference>
<evidence type="ECO:0000256" key="5">
    <source>
        <dbReference type="ARBA" id="ARBA00022525"/>
    </source>
</evidence>
<keyword evidence="5" id="KW-0964">Secreted</keyword>
<feature type="region of interest" description="Disordered" evidence="16">
    <location>
        <begin position="204"/>
        <end position="249"/>
    </location>
</feature>
<feature type="compositionally biased region" description="Polar residues" evidence="16">
    <location>
        <begin position="219"/>
        <end position="242"/>
    </location>
</feature>
<reference evidence="19" key="1">
    <citation type="journal article" date="2013" name="New Phytol.">
        <title>Comparative genomic and transcriptomic analyses reveal the hemibiotrophic stage shift of Colletotrichum fungi.</title>
        <authorList>
            <person name="Gan P."/>
            <person name="Ikeda K."/>
            <person name="Irieda H."/>
            <person name="Narusaka M."/>
            <person name="O'Connell R.J."/>
            <person name="Narusaka Y."/>
            <person name="Takano Y."/>
            <person name="Kubo Y."/>
            <person name="Shirasu K."/>
        </authorList>
    </citation>
    <scope>NUCLEOTIDE SEQUENCE [LARGE SCALE GENOMIC DNA]</scope>
    <source>
        <strain evidence="19">104-T / ATCC 96160 / CBS 514.97 / LARS 414 / MAFF 240422</strain>
    </source>
</reference>
<evidence type="ECO:0000256" key="2">
    <source>
        <dbReference type="ARBA" id="ARBA00004613"/>
    </source>
</evidence>
<evidence type="ECO:0000256" key="15">
    <source>
        <dbReference type="PROSITE-ProRule" id="PRU01356"/>
    </source>
</evidence>
<keyword evidence="12 15" id="KW-1015">Disulfide bond</keyword>
<dbReference type="AlphaFoldDB" id="A0A484FBJ5"/>
<feature type="disulfide bond" evidence="15">
    <location>
        <begin position="32"/>
        <end position="39"/>
    </location>
</feature>
<evidence type="ECO:0000313" key="18">
    <source>
        <dbReference type="EMBL" id="TDZ14961.1"/>
    </source>
</evidence>
<keyword evidence="14" id="KW-0449">Lipoprotein</keyword>
<dbReference type="OrthoDB" id="1193027at2759"/>
<keyword evidence="9" id="KW-0732">Signal</keyword>
<sequence length="266" mass="26008">MAVAAMAQSNELSGCANDCVQRMQGKASDLGCNSGDIACLCRNRDFFYGIRDCSFQACNSTLAQEAVAYGVKICGDAGVVIATTPEATVTQPTGTATVIAAPVVSTIFTVITDGDKTITSAIGETTIAPGPASGEAGETRSFTAVSTATFTTVISSGGSLVTSVGESTIFSPVAVASGATTAPGEGTATGSGAAVPSVGETIATSGAEATATESHETGQVTSHTQEATESPTGEATSESSSGFAPKQTAGPVGGLLAAAGLAAMLI</sequence>
<feature type="domain" description="CFEM" evidence="17">
    <location>
        <begin position="1"/>
        <end position="99"/>
    </location>
</feature>
<comment type="subcellular location">
    <subcellularLocation>
        <location evidence="1">Cell membrane</location>
        <topology evidence="1">Lipid-anchor</topology>
        <topology evidence="1">GPI-anchor</topology>
    </subcellularLocation>
    <subcellularLocation>
        <location evidence="2">Secreted</location>
    </subcellularLocation>
</comment>
<evidence type="ECO:0000256" key="8">
    <source>
        <dbReference type="ARBA" id="ARBA00022723"/>
    </source>
</evidence>
<dbReference type="STRING" id="1213857.A0A484FBJ5"/>
<evidence type="ECO:0000256" key="4">
    <source>
        <dbReference type="ARBA" id="ARBA00022475"/>
    </source>
</evidence>